<reference evidence="2" key="1">
    <citation type="submission" date="2019-12" db="EMBL/GenBank/DDBJ databases">
        <authorList>
            <person name="Awala S.I."/>
            <person name="Rhee S.K."/>
        </authorList>
    </citation>
    <scope>NUCLEOTIDE SEQUENCE [LARGE SCALE GENOMIC DNA]</scope>
    <source>
        <strain evidence="2">IM1</strain>
    </source>
</reference>
<proteinExistence type="predicted"/>
<keyword evidence="2" id="KW-1185">Reference proteome</keyword>
<dbReference type="Pfam" id="PF11769">
    <property type="entry name" value="DUF3313"/>
    <property type="match status" value="1"/>
</dbReference>
<sequence>MEQGSGEMPLFHDSSSRTGALLAVAAVACLCGCSATKQARDVEPSGFLGSYSSLRKGKGEEPLLVYANPAADCRKYTKVMIDPVTLWAKSGDSWLQKLEPKDRDMLRKLGTDTLLDVMNKARFEVVSRPGPDVMRVRLALTEAEKANVLLKEGTVLAPYVTAPAALYSETTGQALFTGDAAFELEILDSLTGQRMYAAADKRVGKLDVRDFHEWDDVKEAFKSWGERGARRLVQCRMTGSFVSSPKEQSFEEKIDDNVP</sequence>
<protein>
    <submittedName>
        <fullName evidence="1">DUF3313 family protein</fullName>
    </submittedName>
</protein>
<dbReference type="Proteomes" id="UP000503004">
    <property type="component" value="Chromosome"/>
</dbReference>
<organism evidence="1 2">
    <name type="scientific">Methylococcus geothermalis</name>
    <dbReference type="NCBI Taxonomy" id="2681310"/>
    <lineage>
        <taxon>Bacteria</taxon>
        <taxon>Pseudomonadati</taxon>
        <taxon>Pseudomonadota</taxon>
        <taxon>Gammaproteobacteria</taxon>
        <taxon>Methylococcales</taxon>
        <taxon>Methylococcaceae</taxon>
        <taxon>Methylococcus</taxon>
    </lineage>
</organism>
<evidence type="ECO:0000313" key="1">
    <source>
        <dbReference type="EMBL" id="QJD28740.1"/>
    </source>
</evidence>
<dbReference type="KEGG" id="metu:GNH96_01335"/>
<dbReference type="EMBL" id="CP046565">
    <property type="protein sequence ID" value="QJD28740.1"/>
    <property type="molecule type" value="Genomic_DNA"/>
</dbReference>
<evidence type="ECO:0000313" key="2">
    <source>
        <dbReference type="Proteomes" id="UP000503004"/>
    </source>
</evidence>
<name>A0A858Q4G4_9GAMM</name>
<gene>
    <name evidence="1" type="ORF">GNH96_01335</name>
</gene>
<dbReference type="AlphaFoldDB" id="A0A858Q4G4"/>
<dbReference type="InterPro" id="IPR021747">
    <property type="entry name" value="DUF3313"/>
</dbReference>
<accession>A0A858Q4G4</accession>